<dbReference type="CDD" id="cd00090">
    <property type="entry name" value="HTH_ARSR"/>
    <property type="match status" value="1"/>
</dbReference>
<dbReference type="HOGENOM" id="CLU_893727_0_0_0"/>
<dbReference type="STRING" id="526227.Mesil_0573"/>
<organism evidence="3 4">
    <name type="scientific">Allomeiothermus silvanus (strain ATCC 700542 / DSM 9946 / NBRC 106475 / NCIMB 13440 / VI-R2)</name>
    <name type="common">Thermus silvanus</name>
    <dbReference type="NCBI Taxonomy" id="526227"/>
    <lineage>
        <taxon>Bacteria</taxon>
        <taxon>Thermotogati</taxon>
        <taxon>Deinococcota</taxon>
        <taxon>Deinococci</taxon>
        <taxon>Thermales</taxon>
        <taxon>Thermaceae</taxon>
        <taxon>Allomeiothermus</taxon>
    </lineage>
</organism>
<keyword evidence="2" id="KW-1133">Transmembrane helix</keyword>
<dbReference type="InterPro" id="IPR011991">
    <property type="entry name" value="ArsR-like_HTH"/>
</dbReference>
<sequence>MHWNAIALSVIAALALPVVGLITGRVVGDFFLRGDLIGATGAAFGVLVYALALASSYSHLRHYYKGYEAQGVRASWALALAVEVATFYMSFSYVVIHSAWAFWGSLIGAFVVFWGNLSSMYEARLERARAVQAAPDGRALVGEAPAPAVRAPAGGEEPIAQTQPLRATRGAAQARPQYEAIFLAAEAVETEVSRVRQSVQTVKAAVPPEQAWAHVATTPRPEAGSEPLPEVPARAKDNPLAGGPATLRLREPCSRPPQATDREPTPTPSLSEGDREVLRLAAEGPVGPSGLSRVLGIAKSSAGDRLKRLERMGLLEKRGSSYVPTSHAQASIEGGQALYQGAQAPR</sequence>
<dbReference type="AlphaFoldDB" id="D7BAI0"/>
<keyword evidence="2" id="KW-0812">Transmembrane</keyword>
<feature type="transmembrane region" description="Helical" evidence="2">
    <location>
        <begin position="100"/>
        <end position="117"/>
    </location>
</feature>
<gene>
    <name evidence="3" type="ordered locus">Mesil_0573</name>
</gene>
<accession>D7BAI0</accession>
<keyword evidence="2" id="KW-0472">Membrane</keyword>
<dbReference type="Proteomes" id="UP000001916">
    <property type="component" value="Chromosome"/>
</dbReference>
<dbReference type="eggNOG" id="COG1846">
    <property type="taxonomic scope" value="Bacteria"/>
</dbReference>
<dbReference type="OrthoDB" id="31506at2"/>
<evidence type="ECO:0000256" key="2">
    <source>
        <dbReference type="SAM" id="Phobius"/>
    </source>
</evidence>
<dbReference type="InterPro" id="IPR036388">
    <property type="entry name" value="WH-like_DNA-bd_sf"/>
</dbReference>
<feature type="region of interest" description="Disordered" evidence="1">
    <location>
        <begin position="210"/>
        <end position="273"/>
    </location>
</feature>
<dbReference type="RefSeq" id="WP_013157095.1">
    <property type="nucleotide sequence ID" value="NC_014212.1"/>
</dbReference>
<protein>
    <submittedName>
        <fullName evidence="3">Iron dependent repressor</fullName>
    </submittedName>
</protein>
<dbReference type="SUPFAM" id="SSF46785">
    <property type="entry name" value="Winged helix' DNA-binding domain"/>
    <property type="match status" value="1"/>
</dbReference>
<evidence type="ECO:0000313" key="4">
    <source>
        <dbReference type="Proteomes" id="UP000001916"/>
    </source>
</evidence>
<feature type="transmembrane region" description="Helical" evidence="2">
    <location>
        <begin position="75"/>
        <end position="94"/>
    </location>
</feature>
<dbReference type="KEGG" id="msv:Mesil_0573"/>
<evidence type="ECO:0000313" key="3">
    <source>
        <dbReference type="EMBL" id="ADH62502.1"/>
    </source>
</evidence>
<name>D7BAI0_ALLS1</name>
<dbReference type="Gene3D" id="1.10.10.10">
    <property type="entry name" value="Winged helix-like DNA-binding domain superfamily/Winged helix DNA-binding domain"/>
    <property type="match status" value="1"/>
</dbReference>
<feature type="transmembrane region" description="Helical" evidence="2">
    <location>
        <begin position="36"/>
        <end position="54"/>
    </location>
</feature>
<dbReference type="EMBL" id="CP002042">
    <property type="protein sequence ID" value="ADH62502.1"/>
    <property type="molecule type" value="Genomic_DNA"/>
</dbReference>
<dbReference type="InterPro" id="IPR036390">
    <property type="entry name" value="WH_DNA-bd_sf"/>
</dbReference>
<evidence type="ECO:0000256" key="1">
    <source>
        <dbReference type="SAM" id="MobiDB-lite"/>
    </source>
</evidence>
<feature type="region of interest" description="Disordered" evidence="1">
    <location>
        <begin position="320"/>
        <end position="346"/>
    </location>
</feature>
<keyword evidence="4" id="KW-1185">Reference proteome</keyword>
<proteinExistence type="predicted"/>
<reference evidence="3 4" key="1">
    <citation type="journal article" date="2010" name="Stand. Genomic Sci.">
        <title>Complete genome sequence of Meiothermus silvanus type strain (VI-R2).</title>
        <authorList>
            <person name="Sikorski J."/>
            <person name="Tindall B.J."/>
            <person name="Lowry S."/>
            <person name="Lucas S."/>
            <person name="Nolan M."/>
            <person name="Copeland A."/>
            <person name="Glavina Del Rio T."/>
            <person name="Tice H."/>
            <person name="Cheng J.F."/>
            <person name="Han C."/>
            <person name="Pitluck S."/>
            <person name="Liolios K."/>
            <person name="Ivanova N."/>
            <person name="Mavromatis K."/>
            <person name="Mikhailova N."/>
            <person name="Pati A."/>
            <person name="Goodwin L."/>
            <person name="Chen A."/>
            <person name="Palaniappan K."/>
            <person name="Land M."/>
            <person name="Hauser L."/>
            <person name="Chang Y.J."/>
            <person name="Jeffries C.D."/>
            <person name="Rohde M."/>
            <person name="Goker M."/>
            <person name="Woyke T."/>
            <person name="Bristow J."/>
            <person name="Eisen J.A."/>
            <person name="Markowitz V."/>
            <person name="Hugenholtz P."/>
            <person name="Kyrpides N.C."/>
            <person name="Klenk H.P."/>
            <person name="Lapidus A."/>
        </authorList>
    </citation>
    <scope>NUCLEOTIDE SEQUENCE [LARGE SCALE GENOMIC DNA]</scope>
    <source>
        <strain evidence="4">ATCC 700542 / DSM 9946 / VI-R2</strain>
    </source>
</reference>